<accession>I2Q379</accession>
<dbReference type="STRING" id="596152.DesU5LDRAFT_2579"/>
<dbReference type="AlphaFoldDB" id="I2Q379"/>
<evidence type="ECO:0008006" key="3">
    <source>
        <dbReference type="Google" id="ProtNLM"/>
    </source>
</evidence>
<evidence type="ECO:0000256" key="1">
    <source>
        <dbReference type="SAM" id="Coils"/>
    </source>
</evidence>
<dbReference type="eggNOG" id="ENOG502ZTVQ">
    <property type="taxonomic scope" value="Bacteria"/>
</dbReference>
<dbReference type="HOGENOM" id="CLU_1324649_0_0_7"/>
<dbReference type="PROSITE" id="PS51257">
    <property type="entry name" value="PROKAR_LIPOPROTEIN"/>
    <property type="match status" value="1"/>
</dbReference>
<protein>
    <recommendedName>
        <fullName evidence="3">Tetratricopeptide repeat protein</fullName>
    </recommendedName>
</protein>
<evidence type="ECO:0000313" key="2">
    <source>
        <dbReference type="EMBL" id="EIG54235.1"/>
    </source>
</evidence>
<feature type="coiled-coil region" evidence="1">
    <location>
        <begin position="166"/>
        <end position="200"/>
    </location>
</feature>
<reference evidence="2" key="1">
    <citation type="submission" date="2011-11" db="EMBL/GenBank/DDBJ databases">
        <title>Improved High-Quality Draft sequence of Desulfovibrio sp. U5L.</title>
        <authorList>
            <consortium name="US DOE Joint Genome Institute"/>
            <person name="Lucas S."/>
            <person name="Han J."/>
            <person name="Lapidus A."/>
            <person name="Cheng J.-F."/>
            <person name="Goodwin L."/>
            <person name="Pitluck S."/>
            <person name="Peters L."/>
            <person name="Ovchinnikova G."/>
            <person name="Held B."/>
            <person name="Detter J.C."/>
            <person name="Han C."/>
            <person name="Tapia R."/>
            <person name="Land M."/>
            <person name="Hauser L."/>
            <person name="Kyrpides N."/>
            <person name="Ivanova N."/>
            <person name="Pagani I."/>
            <person name="Gabster J."/>
            <person name="Walker C."/>
            <person name="Stolyar S."/>
            <person name="Stahl D."/>
            <person name="Arkin A."/>
            <person name="Dehal P."/>
            <person name="Hazen T."/>
            <person name="Woyke T."/>
        </authorList>
    </citation>
    <scope>NUCLEOTIDE SEQUENCE [LARGE SCALE GENOMIC DNA]</scope>
    <source>
        <strain evidence="2">U5L</strain>
    </source>
</reference>
<organism evidence="2">
    <name type="scientific">Desulfovibrio sp. U5L</name>
    <dbReference type="NCBI Taxonomy" id="596152"/>
    <lineage>
        <taxon>Bacteria</taxon>
        <taxon>Pseudomonadati</taxon>
        <taxon>Thermodesulfobacteriota</taxon>
        <taxon>Desulfovibrionia</taxon>
        <taxon>Desulfovibrionales</taxon>
        <taxon>Desulfovibrionaceae</taxon>
        <taxon>Desulfovibrio</taxon>
    </lineage>
</organism>
<sequence>MAHKVSHIYGKRVIQGVCGLALAACLGCARHEPAPVAPLPAPAPAAAPAPAPETPAPAAERLTSYDLGVRAYDAGEFKRAATLWREAATNDPDQAVRRRAMFALAAVKLTQAGSDSELSTAQDLLDAWAKSSPPGGSGEDPRFLLPAFKTFKPAFAVKEMRATLERECAKKLSEREEQVKKSLQQQVKALESIHQQIQEKKKGLTNY</sequence>
<dbReference type="EMBL" id="JH600068">
    <property type="protein sequence ID" value="EIG54235.1"/>
    <property type="molecule type" value="Genomic_DNA"/>
</dbReference>
<keyword evidence="1" id="KW-0175">Coiled coil</keyword>
<gene>
    <name evidence="2" type="ORF">DesU5LDRAFT_2579</name>
</gene>
<proteinExistence type="predicted"/>
<name>I2Q379_9BACT</name>
<dbReference type="OrthoDB" id="5452337at2"/>